<dbReference type="AlphaFoldDB" id="A0A401G1D4"/>
<reference evidence="5" key="2">
    <citation type="submission" date="2019-01" db="EMBL/GenBank/DDBJ databases">
        <title>Genome sequence of Desulfonema ishimotonii strain Tokyo 01.</title>
        <authorList>
            <person name="Fukui M."/>
        </authorList>
    </citation>
    <scope>NUCLEOTIDE SEQUENCE [LARGE SCALE GENOMIC DNA]</scope>
    <source>
        <strain evidence="5">Tokyo 01</strain>
    </source>
</reference>
<evidence type="ECO:0000256" key="1">
    <source>
        <dbReference type="ARBA" id="ARBA00007613"/>
    </source>
</evidence>
<dbReference type="Gene3D" id="2.20.200.10">
    <property type="entry name" value="Outer membrane efflux proteins (OEP)"/>
    <property type="match status" value="1"/>
</dbReference>
<keyword evidence="5" id="KW-1185">Reference proteome</keyword>
<name>A0A401G1D4_9BACT</name>
<evidence type="ECO:0000256" key="3">
    <source>
        <dbReference type="SAM" id="MobiDB-lite"/>
    </source>
</evidence>
<dbReference type="SUPFAM" id="SSF56954">
    <property type="entry name" value="Outer membrane efflux proteins (OEP)"/>
    <property type="match status" value="1"/>
</dbReference>
<dbReference type="Proteomes" id="UP000288096">
    <property type="component" value="Unassembled WGS sequence"/>
</dbReference>
<accession>A0A401G1D4</accession>
<comment type="subcellular location">
    <subcellularLocation>
        <location evidence="2">Cell membrane</location>
        <topology evidence="2">Lipid-anchor</topology>
    </subcellularLocation>
</comment>
<keyword evidence="2" id="KW-0449">Lipoprotein</keyword>
<keyword evidence="2" id="KW-0732">Signal</keyword>
<keyword evidence="2" id="KW-0812">Transmembrane</keyword>
<dbReference type="GO" id="GO:0015562">
    <property type="term" value="F:efflux transmembrane transporter activity"/>
    <property type="evidence" value="ECO:0007669"/>
    <property type="project" value="InterPro"/>
</dbReference>
<feature type="signal peptide" evidence="2">
    <location>
        <begin position="1"/>
        <end position="20"/>
    </location>
</feature>
<dbReference type="PANTHER" id="PTHR30203:SF33">
    <property type="entry name" value="BLR4455 PROTEIN"/>
    <property type="match status" value="1"/>
</dbReference>
<dbReference type="OrthoDB" id="9770517at2"/>
<keyword evidence="2" id="KW-0472">Membrane</keyword>
<dbReference type="GO" id="GO:0005886">
    <property type="term" value="C:plasma membrane"/>
    <property type="evidence" value="ECO:0007669"/>
    <property type="project" value="UniProtKB-SubCell"/>
</dbReference>
<dbReference type="PANTHER" id="PTHR30203">
    <property type="entry name" value="OUTER MEMBRANE CATION EFFLUX PROTEIN"/>
    <property type="match status" value="1"/>
</dbReference>
<dbReference type="NCBIfam" id="TIGR01845">
    <property type="entry name" value="outer_NodT"/>
    <property type="match status" value="1"/>
</dbReference>
<dbReference type="InterPro" id="IPR003423">
    <property type="entry name" value="OMP_efflux"/>
</dbReference>
<keyword evidence="2" id="KW-0564">Palmitate</keyword>
<gene>
    <name evidence="4" type="ORF">DENIS_4019</name>
</gene>
<dbReference type="InterPro" id="IPR010131">
    <property type="entry name" value="MdtP/NodT-like"/>
</dbReference>
<organism evidence="4 5">
    <name type="scientific">Desulfonema ishimotonii</name>
    <dbReference type="NCBI Taxonomy" id="45657"/>
    <lineage>
        <taxon>Bacteria</taxon>
        <taxon>Pseudomonadati</taxon>
        <taxon>Thermodesulfobacteriota</taxon>
        <taxon>Desulfobacteria</taxon>
        <taxon>Desulfobacterales</taxon>
        <taxon>Desulfococcaceae</taxon>
        <taxon>Desulfonema</taxon>
    </lineage>
</organism>
<proteinExistence type="inferred from homology"/>
<protein>
    <submittedName>
        <fullName evidence="4">RND transporter</fullName>
    </submittedName>
</protein>
<comment type="caution">
    <text evidence="4">The sequence shown here is derived from an EMBL/GenBank/DDBJ whole genome shotgun (WGS) entry which is preliminary data.</text>
</comment>
<comment type="similarity">
    <text evidence="1 2">Belongs to the outer membrane factor (OMF) (TC 1.B.17) family.</text>
</comment>
<dbReference type="Gene3D" id="1.20.1600.10">
    <property type="entry name" value="Outer membrane efflux proteins (OEP)"/>
    <property type="match status" value="1"/>
</dbReference>
<dbReference type="Pfam" id="PF02321">
    <property type="entry name" value="OEP"/>
    <property type="match status" value="2"/>
</dbReference>
<dbReference type="RefSeq" id="WP_124330150.1">
    <property type="nucleotide sequence ID" value="NZ_BEXT01000001.1"/>
</dbReference>
<evidence type="ECO:0000313" key="4">
    <source>
        <dbReference type="EMBL" id="GBC63030.1"/>
    </source>
</evidence>
<dbReference type="EMBL" id="BEXT01000001">
    <property type="protein sequence ID" value="GBC63030.1"/>
    <property type="molecule type" value="Genomic_DNA"/>
</dbReference>
<feature type="compositionally biased region" description="Low complexity" evidence="3">
    <location>
        <begin position="105"/>
        <end position="119"/>
    </location>
</feature>
<evidence type="ECO:0000313" key="5">
    <source>
        <dbReference type="Proteomes" id="UP000288096"/>
    </source>
</evidence>
<keyword evidence="2" id="KW-1134">Transmembrane beta strand</keyword>
<evidence type="ECO:0000256" key="2">
    <source>
        <dbReference type="RuleBase" id="RU362097"/>
    </source>
</evidence>
<feature type="chain" id="PRO_5018823432" evidence="2">
    <location>
        <begin position="21"/>
        <end position="477"/>
    </location>
</feature>
<reference evidence="5" key="1">
    <citation type="submission" date="2017-11" db="EMBL/GenBank/DDBJ databases">
        <authorList>
            <person name="Watanabe M."/>
            <person name="Kojima H."/>
        </authorList>
    </citation>
    <scope>NUCLEOTIDE SEQUENCE [LARGE SCALE GENOMIC DNA]</scope>
    <source>
        <strain evidence="5">Tokyo 01</strain>
    </source>
</reference>
<feature type="region of interest" description="Disordered" evidence="3">
    <location>
        <begin position="102"/>
        <end position="122"/>
    </location>
</feature>
<sequence length="477" mass="53685">MKRHHIALIISLLFSLQALACSPFAPDLRQSPEGHLPEHYSRYQPGDQTSALWWRTFNDPELDDLVREALAGNFSIREAWARLRQARALAVQAGASLYPDLTLNSGTTQGRQRTKTGSGASAGPVRSYALGMVSSYELDLWGRIRSGQEAARLEAVATREDLSAAAMTLAASVTERWADIISRRMQRRLLEKQLKTNQTYLELVELRFRKSMVSALDVYQQRQVVEQVRAQIPQVAEQEQRLMHELALLLGKPPRAQVRISRKSVPWPDRLPETGLPAALLANRPDVRAAGLRLRSADWQVAAAEADRLPAITLTGTAQLGAEDLDLIFDNWLLRLAGNLAAPILDGNRRRAEVERTLAKADENLWAYRQTVYTALKEVEDALVGEVRQREHIRALERQMDAARSALTQAGERYRKGISDYLPVLTQLLAVQRLERDMIQRRAELLIERVSLHRALGGTWTGRLTPDGRLSKRTVQK</sequence>